<dbReference type="OrthoDB" id="316630at2"/>
<dbReference type="AlphaFoldDB" id="A0A1R0F8A6"/>
<sequence>MTLESGTILSLREQDKDLRDREFVKSIGISEAELVEAFIPTGKAQRLKIDVPLLLKNAHKLGEVMALTRNEYAVSEKKGHFQNVFPGSDVSMTLGQIDLRIFQNNWKFAFVRTMPVRDRIVDSLQFFDAYGEAVFKLYPEPTTDLDEWNKLVALLKVDATKEKLRVLRATPYNNSPIHNADIEEFRNRWRQMTDVHQLHDILKELKIGRHDAVKLVRSEFANEVHGDSVEILLQSAAERKVPIMCFVGNKGCIQIFTGKIEKLKKIDGWFNILDEKFHLHLLTSGISRIWNVRKPTSDGYVSSLEVFDQNGEMIIQFFGKRSAGEQEREDWRSLLSELPPAPEMAVA</sequence>
<comment type="caution">
    <text evidence="2">The sequence shown here is derived from an EMBL/GenBank/DDBJ whole genome shotgun (WGS) entry which is preliminary data.</text>
</comment>
<dbReference type="Pfam" id="PF05171">
    <property type="entry name" value="HemS"/>
    <property type="match status" value="2"/>
</dbReference>
<name>A0A1R0F8A6_9HYPH</name>
<dbReference type="RefSeq" id="WP_075870088.1">
    <property type="nucleotide sequence ID" value="NZ_CALYQA010000001.1"/>
</dbReference>
<evidence type="ECO:0000259" key="1">
    <source>
        <dbReference type="Pfam" id="PF05171"/>
    </source>
</evidence>
<proteinExistence type="predicted"/>
<evidence type="ECO:0000313" key="3">
    <source>
        <dbReference type="Proteomes" id="UP000187344"/>
    </source>
</evidence>
<protein>
    <submittedName>
        <fullName evidence="2">Putative hemin transport protein</fullName>
    </submittedName>
</protein>
<dbReference type="InterPro" id="IPR053733">
    <property type="entry name" value="Heme_Transport_Util_sf"/>
</dbReference>
<feature type="domain" description="Haemin-degrading HemS/ChuX" evidence="1">
    <location>
        <begin position="28"/>
        <end position="153"/>
    </location>
</feature>
<dbReference type="SUPFAM" id="SSF144064">
    <property type="entry name" value="Heme iron utilization protein-like"/>
    <property type="match status" value="1"/>
</dbReference>
<dbReference type="Proteomes" id="UP000187344">
    <property type="component" value="Unassembled WGS sequence"/>
</dbReference>
<evidence type="ECO:0000313" key="2">
    <source>
        <dbReference type="EMBL" id="OLY43181.1"/>
    </source>
</evidence>
<dbReference type="EMBL" id="LXYT01000002">
    <property type="protein sequence ID" value="OLY43181.1"/>
    <property type="molecule type" value="Genomic_DNA"/>
</dbReference>
<dbReference type="GO" id="GO:0006826">
    <property type="term" value="P:iron ion transport"/>
    <property type="evidence" value="ECO:0007669"/>
    <property type="project" value="InterPro"/>
</dbReference>
<dbReference type="CDD" id="cd16830">
    <property type="entry name" value="HemS-like_N"/>
    <property type="match status" value="1"/>
</dbReference>
<organism evidence="2 3">
    <name type="scientific">Bartonella apis</name>
    <dbReference type="NCBI Taxonomy" id="1686310"/>
    <lineage>
        <taxon>Bacteria</taxon>
        <taxon>Pseudomonadati</taxon>
        <taxon>Pseudomonadota</taxon>
        <taxon>Alphaproteobacteria</taxon>
        <taxon>Hyphomicrobiales</taxon>
        <taxon>Bartonellaceae</taxon>
        <taxon>Bartonella</taxon>
    </lineage>
</organism>
<dbReference type="Gene3D" id="3.40.1570.10">
    <property type="entry name" value="HemS/ChuS/ChuX like domains"/>
    <property type="match status" value="2"/>
</dbReference>
<dbReference type="CDD" id="cd16831">
    <property type="entry name" value="HemS-like_C"/>
    <property type="match status" value="1"/>
</dbReference>
<feature type="domain" description="Haemin-degrading HemS/ChuX" evidence="1">
    <location>
        <begin position="206"/>
        <end position="338"/>
    </location>
</feature>
<gene>
    <name evidence="2" type="ORF">PEB0149_006030</name>
</gene>
<reference evidence="2 3" key="1">
    <citation type="submission" date="2016-12" db="EMBL/GenBank/DDBJ databases">
        <title>Comparative genomics of Bartonella apis.</title>
        <authorList>
            <person name="Engel P."/>
        </authorList>
    </citation>
    <scope>NUCLEOTIDE SEQUENCE [LARGE SCALE GENOMIC DNA]</scope>
    <source>
        <strain evidence="2 3">PEB0149</strain>
    </source>
</reference>
<dbReference type="InterPro" id="IPR007845">
    <property type="entry name" value="HemS/ChuX_dom"/>
</dbReference>
<accession>A0A1R0F8A6</accession>
<keyword evidence="3" id="KW-1185">Reference proteome</keyword>